<dbReference type="GO" id="GO:0042802">
    <property type="term" value="F:identical protein binding"/>
    <property type="evidence" value="ECO:0007669"/>
    <property type="project" value="InterPro"/>
</dbReference>
<sequence>MGAALCQAGRHAEGIPLLERAWAAGDVDAGFNLGTFANLQGNSDRAEDVWRKVADTAARGSADAMLGLARLALERGDRQEAARWIEPVLG</sequence>
<dbReference type="EMBL" id="BONQ01000172">
    <property type="protein sequence ID" value="GIG52142.1"/>
    <property type="molecule type" value="Genomic_DNA"/>
</dbReference>
<accession>A0A919PYU3</accession>
<reference evidence="1" key="1">
    <citation type="submission" date="2021-01" db="EMBL/GenBank/DDBJ databases">
        <title>Whole genome shotgun sequence of Dactylosporangium siamense NBRC 106093.</title>
        <authorList>
            <person name="Komaki H."/>
            <person name="Tamura T."/>
        </authorList>
    </citation>
    <scope>NUCLEOTIDE SEQUENCE</scope>
    <source>
        <strain evidence="1">NBRC 106093</strain>
    </source>
</reference>
<proteinExistence type="predicted"/>
<evidence type="ECO:0008006" key="3">
    <source>
        <dbReference type="Google" id="ProtNLM"/>
    </source>
</evidence>
<dbReference type="Proteomes" id="UP000660611">
    <property type="component" value="Unassembled WGS sequence"/>
</dbReference>
<organism evidence="1 2">
    <name type="scientific">Dactylosporangium siamense</name>
    <dbReference type="NCBI Taxonomy" id="685454"/>
    <lineage>
        <taxon>Bacteria</taxon>
        <taxon>Bacillati</taxon>
        <taxon>Actinomycetota</taxon>
        <taxon>Actinomycetes</taxon>
        <taxon>Micromonosporales</taxon>
        <taxon>Micromonosporaceae</taxon>
        <taxon>Dactylosporangium</taxon>
    </lineage>
</organism>
<evidence type="ECO:0000313" key="1">
    <source>
        <dbReference type="EMBL" id="GIG52142.1"/>
    </source>
</evidence>
<dbReference type="InterPro" id="IPR011717">
    <property type="entry name" value="TPR-4"/>
</dbReference>
<keyword evidence="2" id="KW-1185">Reference proteome</keyword>
<dbReference type="AlphaFoldDB" id="A0A919PYU3"/>
<dbReference type="SUPFAM" id="SSF81901">
    <property type="entry name" value="HCP-like"/>
    <property type="match status" value="1"/>
</dbReference>
<name>A0A919PYU3_9ACTN</name>
<dbReference type="Pfam" id="PF07721">
    <property type="entry name" value="TPR_4"/>
    <property type="match status" value="2"/>
</dbReference>
<gene>
    <name evidence="1" type="ORF">Dsi01nite_101830</name>
</gene>
<dbReference type="InterPro" id="IPR011990">
    <property type="entry name" value="TPR-like_helical_dom_sf"/>
</dbReference>
<evidence type="ECO:0000313" key="2">
    <source>
        <dbReference type="Proteomes" id="UP000660611"/>
    </source>
</evidence>
<dbReference type="Gene3D" id="1.25.40.10">
    <property type="entry name" value="Tetratricopeptide repeat domain"/>
    <property type="match status" value="1"/>
</dbReference>
<protein>
    <recommendedName>
        <fullName evidence="3">Tetratricopeptide repeat protein</fullName>
    </recommendedName>
</protein>
<comment type="caution">
    <text evidence="1">The sequence shown here is derived from an EMBL/GenBank/DDBJ whole genome shotgun (WGS) entry which is preliminary data.</text>
</comment>